<reference evidence="11 12" key="1">
    <citation type="submission" date="2019-03" db="EMBL/GenBank/DDBJ databases">
        <title>Genomic Encyclopedia of Type Strains, Phase IV (KMG-IV): sequencing the most valuable type-strain genomes for metagenomic binning, comparative biology and taxonomic classification.</title>
        <authorList>
            <person name="Goeker M."/>
        </authorList>
    </citation>
    <scope>NUCLEOTIDE SEQUENCE [LARGE SCALE GENOMIC DNA]</scope>
    <source>
        <strain evidence="11 12">DSM 15534</strain>
    </source>
</reference>
<dbReference type="Proteomes" id="UP000294702">
    <property type="component" value="Unassembled WGS sequence"/>
</dbReference>
<dbReference type="AlphaFoldDB" id="A0A4V2PBS5"/>
<evidence type="ECO:0000256" key="6">
    <source>
        <dbReference type="ARBA" id="ARBA00022833"/>
    </source>
</evidence>
<comment type="catalytic activity">
    <reaction evidence="7">
        <text>adenosine + H2O + H(+) = inosine + NH4(+)</text>
        <dbReference type="Rhea" id="RHEA:24408"/>
        <dbReference type="ChEBI" id="CHEBI:15377"/>
        <dbReference type="ChEBI" id="CHEBI:15378"/>
        <dbReference type="ChEBI" id="CHEBI:16335"/>
        <dbReference type="ChEBI" id="CHEBI:17596"/>
        <dbReference type="ChEBI" id="CHEBI:28938"/>
        <dbReference type="EC" id="3.5.4.4"/>
    </reaction>
    <physiologicalReaction direction="left-to-right" evidence="7">
        <dbReference type="Rhea" id="RHEA:24409"/>
    </physiologicalReaction>
</comment>
<keyword evidence="3" id="KW-0808">Transferase</keyword>
<dbReference type="Pfam" id="PF02578">
    <property type="entry name" value="Cu-oxidase_4"/>
    <property type="match status" value="1"/>
</dbReference>
<comment type="caution">
    <text evidence="11">The sequence shown here is derived from an EMBL/GenBank/DDBJ whole genome shotgun (WGS) entry which is preliminary data.</text>
</comment>
<gene>
    <name evidence="11" type="ORF">EV694_0954</name>
</gene>
<dbReference type="GO" id="GO:0017061">
    <property type="term" value="F:S-methyl-5-thioadenosine phosphorylase activity"/>
    <property type="evidence" value="ECO:0007669"/>
    <property type="project" value="UniProtKB-EC"/>
</dbReference>
<keyword evidence="4" id="KW-0479">Metal-binding</keyword>
<evidence type="ECO:0000313" key="11">
    <source>
        <dbReference type="EMBL" id="TCJ98545.1"/>
    </source>
</evidence>
<dbReference type="EMBL" id="SMFT01000002">
    <property type="protein sequence ID" value="TCJ98545.1"/>
    <property type="molecule type" value="Genomic_DNA"/>
</dbReference>
<dbReference type="CDD" id="cd16833">
    <property type="entry name" value="YfiH"/>
    <property type="match status" value="1"/>
</dbReference>
<evidence type="ECO:0000256" key="8">
    <source>
        <dbReference type="ARBA" id="ARBA00048968"/>
    </source>
</evidence>
<dbReference type="Gene3D" id="3.60.140.10">
    <property type="entry name" value="CNF1/YfiH-like putative cysteine hydrolases"/>
    <property type="match status" value="1"/>
</dbReference>
<dbReference type="GO" id="GO:0016787">
    <property type="term" value="F:hydrolase activity"/>
    <property type="evidence" value="ECO:0007669"/>
    <property type="project" value="UniProtKB-KW"/>
</dbReference>
<accession>A0A4V2PBS5</accession>
<evidence type="ECO:0000256" key="10">
    <source>
        <dbReference type="RuleBase" id="RU361274"/>
    </source>
</evidence>
<keyword evidence="12" id="KW-1185">Reference proteome</keyword>
<evidence type="ECO:0000256" key="5">
    <source>
        <dbReference type="ARBA" id="ARBA00022801"/>
    </source>
</evidence>
<dbReference type="NCBIfam" id="TIGR00726">
    <property type="entry name" value="peptidoglycan editing factor PgeF"/>
    <property type="match status" value="1"/>
</dbReference>
<comment type="catalytic activity">
    <reaction evidence="1">
        <text>inosine + phosphate = alpha-D-ribose 1-phosphate + hypoxanthine</text>
        <dbReference type="Rhea" id="RHEA:27646"/>
        <dbReference type="ChEBI" id="CHEBI:17368"/>
        <dbReference type="ChEBI" id="CHEBI:17596"/>
        <dbReference type="ChEBI" id="CHEBI:43474"/>
        <dbReference type="ChEBI" id="CHEBI:57720"/>
        <dbReference type="EC" id="2.4.2.1"/>
    </reaction>
    <physiologicalReaction direction="left-to-right" evidence="1">
        <dbReference type="Rhea" id="RHEA:27647"/>
    </physiologicalReaction>
</comment>
<keyword evidence="6" id="KW-0862">Zinc</keyword>
<comment type="catalytic activity">
    <reaction evidence="8">
        <text>adenosine + phosphate = alpha-D-ribose 1-phosphate + adenine</text>
        <dbReference type="Rhea" id="RHEA:27642"/>
        <dbReference type="ChEBI" id="CHEBI:16335"/>
        <dbReference type="ChEBI" id="CHEBI:16708"/>
        <dbReference type="ChEBI" id="CHEBI:43474"/>
        <dbReference type="ChEBI" id="CHEBI:57720"/>
        <dbReference type="EC" id="2.4.2.1"/>
    </reaction>
    <physiologicalReaction direction="left-to-right" evidence="8">
        <dbReference type="Rhea" id="RHEA:27643"/>
    </physiologicalReaction>
</comment>
<organism evidence="11 12">
    <name type="scientific">Volucribacter psittacicida</name>
    <dbReference type="NCBI Taxonomy" id="203482"/>
    <lineage>
        <taxon>Bacteria</taxon>
        <taxon>Pseudomonadati</taxon>
        <taxon>Pseudomonadota</taxon>
        <taxon>Gammaproteobacteria</taxon>
        <taxon>Pasteurellales</taxon>
        <taxon>Pasteurellaceae</taxon>
        <taxon>Volucribacter</taxon>
    </lineage>
</organism>
<protein>
    <recommendedName>
        <fullName evidence="10">Purine nucleoside phosphorylase</fullName>
    </recommendedName>
</protein>
<dbReference type="InterPro" id="IPR038371">
    <property type="entry name" value="Cu_polyphenol_OxRdtase_sf"/>
</dbReference>
<evidence type="ECO:0000256" key="4">
    <source>
        <dbReference type="ARBA" id="ARBA00022723"/>
    </source>
</evidence>
<sequence>MMKKIIPAWQCSTNVRAFTTTRMGGVSLPPFESFNLATHVGDEKNSVETNRTLLVQQGQLPHMPAFLQQVHSTKVIRLPEDLSSTDTPIADAVYTCQPNQVCLVMTADCLPVLLVNQQGNEVAAVHAGWRGLCEGILENTLAKFQSNPTQILAWLGPAISQNAFQVGEEVRQQFVQRDPQAALAFKQDKSAVGNQNKFLADLYLLAKQRLNALGVSQITGGEYCTYRQAEHFFSYRRKQQTGRMASLIWFEPS</sequence>
<evidence type="ECO:0000256" key="7">
    <source>
        <dbReference type="ARBA" id="ARBA00047989"/>
    </source>
</evidence>
<proteinExistence type="inferred from homology"/>
<comment type="catalytic activity">
    <reaction evidence="9">
        <text>S-methyl-5'-thioadenosine + phosphate = 5-(methylsulfanyl)-alpha-D-ribose 1-phosphate + adenine</text>
        <dbReference type="Rhea" id="RHEA:11852"/>
        <dbReference type="ChEBI" id="CHEBI:16708"/>
        <dbReference type="ChEBI" id="CHEBI:17509"/>
        <dbReference type="ChEBI" id="CHEBI:43474"/>
        <dbReference type="ChEBI" id="CHEBI:58533"/>
        <dbReference type="EC" id="2.4.2.28"/>
    </reaction>
    <physiologicalReaction direction="left-to-right" evidence="9">
        <dbReference type="Rhea" id="RHEA:11853"/>
    </physiologicalReaction>
</comment>
<dbReference type="InterPro" id="IPR011324">
    <property type="entry name" value="Cytotoxic_necrot_fac-like_cat"/>
</dbReference>
<dbReference type="SUPFAM" id="SSF64438">
    <property type="entry name" value="CNF1/YfiH-like putative cysteine hydrolases"/>
    <property type="match status" value="1"/>
</dbReference>
<evidence type="ECO:0000256" key="2">
    <source>
        <dbReference type="ARBA" id="ARBA00007353"/>
    </source>
</evidence>
<evidence type="ECO:0000256" key="9">
    <source>
        <dbReference type="ARBA" id="ARBA00049893"/>
    </source>
</evidence>
<dbReference type="InterPro" id="IPR003730">
    <property type="entry name" value="Cu_polyphenol_OxRdtase"/>
</dbReference>
<evidence type="ECO:0000256" key="3">
    <source>
        <dbReference type="ARBA" id="ARBA00022679"/>
    </source>
</evidence>
<dbReference type="GO" id="GO:0005507">
    <property type="term" value="F:copper ion binding"/>
    <property type="evidence" value="ECO:0007669"/>
    <property type="project" value="TreeGrafter"/>
</dbReference>
<name>A0A4V2PBS5_9PAST</name>
<comment type="similarity">
    <text evidence="2 10">Belongs to the purine nucleoside phosphorylase YfiH/LACC1 family.</text>
</comment>
<keyword evidence="5" id="KW-0378">Hydrolase</keyword>
<evidence type="ECO:0000313" key="12">
    <source>
        <dbReference type="Proteomes" id="UP000294702"/>
    </source>
</evidence>
<dbReference type="PANTHER" id="PTHR30616">
    <property type="entry name" value="UNCHARACTERIZED PROTEIN YFIH"/>
    <property type="match status" value="1"/>
</dbReference>
<evidence type="ECO:0000256" key="1">
    <source>
        <dbReference type="ARBA" id="ARBA00000553"/>
    </source>
</evidence>
<dbReference type="PANTHER" id="PTHR30616:SF2">
    <property type="entry name" value="PURINE NUCLEOSIDE PHOSPHORYLASE LACC1"/>
    <property type="match status" value="1"/>
</dbReference>